<dbReference type="GO" id="GO:0019290">
    <property type="term" value="P:siderophore biosynthetic process"/>
    <property type="evidence" value="ECO:0007669"/>
    <property type="project" value="InterPro"/>
</dbReference>
<dbReference type="Proteomes" id="UP000215127">
    <property type="component" value="Chromosome 1"/>
</dbReference>
<protein>
    <recommendedName>
        <fullName evidence="5">Aerobactin siderophore biosynthesis IucA/IucC N-terminal domain-containing protein</fullName>
    </recommendedName>
</protein>
<accession>A0A1X7RE55</accession>
<feature type="domain" description="Aerobactin siderophore biosynthesis IucA/IucC N-terminal" evidence="1">
    <location>
        <begin position="268"/>
        <end position="376"/>
    </location>
</feature>
<dbReference type="STRING" id="1276538.A0A1X7RE55"/>
<dbReference type="InterPro" id="IPR022770">
    <property type="entry name" value="IucA/IucC-like_C"/>
</dbReference>
<dbReference type="Pfam" id="PF06276">
    <property type="entry name" value="FhuF"/>
    <property type="match status" value="1"/>
</dbReference>
<feature type="domain" description="Aerobactin siderophore biosynthesis IucA/IucC-like C-terminal" evidence="2">
    <location>
        <begin position="401"/>
        <end position="557"/>
    </location>
</feature>
<evidence type="ECO:0000313" key="4">
    <source>
        <dbReference type="Proteomes" id="UP000215127"/>
    </source>
</evidence>
<organism evidence="3 4">
    <name type="scientific">Zymoseptoria tritici (strain ST99CH_3D7)</name>
    <dbReference type="NCBI Taxonomy" id="1276538"/>
    <lineage>
        <taxon>Eukaryota</taxon>
        <taxon>Fungi</taxon>
        <taxon>Dikarya</taxon>
        <taxon>Ascomycota</taxon>
        <taxon>Pezizomycotina</taxon>
        <taxon>Dothideomycetes</taxon>
        <taxon>Dothideomycetidae</taxon>
        <taxon>Mycosphaerellales</taxon>
        <taxon>Mycosphaerellaceae</taxon>
        <taxon>Zymoseptoria</taxon>
    </lineage>
</organism>
<reference evidence="3 4" key="1">
    <citation type="submission" date="2016-06" db="EMBL/GenBank/DDBJ databases">
        <authorList>
            <person name="Kjaerup R.B."/>
            <person name="Dalgaard T.S."/>
            <person name="Juul-Madsen H.R."/>
        </authorList>
    </citation>
    <scope>NUCLEOTIDE SEQUENCE [LARGE SCALE GENOMIC DNA]</scope>
</reference>
<dbReference type="InterPro" id="IPR007310">
    <property type="entry name" value="Aerobactin_biosyn_IucA/IucC_N"/>
</dbReference>
<evidence type="ECO:0000259" key="1">
    <source>
        <dbReference type="Pfam" id="PF04183"/>
    </source>
</evidence>
<dbReference type="PANTHER" id="PTHR34384:SF5">
    <property type="entry name" value="L-2,3-DIAMINOPROPANOATE--CITRATE LIGASE"/>
    <property type="match status" value="1"/>
</dbReference>
<dbReference type="InterPro" id="IPR037455">
    <property type="entry name" value="LucA/IucC-like"/>
</dbReference>
<evidence type="ECO:0008006" key="5">
    <source>
        <dbReference type="Google" id="ProtNLM"/>
    </source>
</evidence>
<keyword evidence="4" id="KW-1185">Reference proteome</keyword>
<dbReference type="EMBL" id="LT853692">
    <property type="protein sequence ID" value="SMQ45683.1"/>
    <property type="molecule type" value="Genomic_DNA"/>
</dbReference>
<proteinExistence type="predicted"/>
<evidence type="ECO:0000313" key="3">
    <source>
        <dbReference type="EMBL" id="SMQ45683.1"/>
    </source>
</evidence>
<sequence length="635" mass="71045">MVPKQNGFAQWPSRPEAAYEINSRLIACFLNEGLLRTSPHTCIDYTVLASGVLIHSHFGIKPDHQIWIATRGAVMPNKACWHQSDFALPLILRTTSAGLSDPSNVPVPSEVAAVARRLFTESVDDGPWRDVLVALDNSFENLTAWLQVAATKSRPTLDSRMINWENAVFRGHHLHPMGRALVATGGLKQLDPSQVPSLLQPPITFIAVDRGSTRITGPFRTLLKPLLDQFSLPRLLPNEVVLPCLSQQLPAIQRHFPSTRVLLHDAFTAHAQASLRTVNIPSEMRFAYNMKFALSCTISSVLRTITPWTTCLGPEISAVIEDAVTEDTWVCKEVAAITGSQKDFSAAKNLSCILREDLEPRALALGQTLIVVAALAEKPVGSSECLAALTFGLRSSGQKKKWLRDYAAKLIHAVLTPALESGVCLEAHGQNSLVRVDKRTKAIVGFCFRDFGSVKCHTPTLRNRGHQLLTVLPACWIETDVEEEGWDTLQHTMIHNHLQLLIRGLNIHTLEAWPIVRRQLDNFFEQHTESESARRMHAYLTRPIVRYKALLRMRMSADPLDDIFVNAPNMLQVGSDEKNRNCCPPYARDEVLPSPHKMTLRDRILAAPSAYGGPMIKELICDVHYWFQNEWHFDH</sequence>
<gene>
    <name evidence="3" type="ORF">ZT3D7_G828</name>
</gene>
<dbReference type="GO" id="GO:0016881">
    <property type="term" value="F:acid-amino acid ligase activity"/>
    <property type="evidence" value="ECO:0007669"/>
    <property type="project" value="UniProtKB-ARBA"/>
</dbReference>
<evidence type="ECO:0000259" key="2">
    <source>
        <dbReference type="Pfam" id="PF06276"/>
    </source>
</evidence>
<dbReference type="Pfam" id="PF04183">
    <property type="entry name" value="IucA_IucC"/>
    <property type="match status" value="1"/>
</dbReference>
<name>A0A1X7RE55_ZYMT9</name>
<dbReference type="AlphaFoldDB" id="A0A1X7RE55"/>
<dbReference type="Gene3D" id="1.10.510.40">
    <property type="match status" value="1"/>
</dbReference>
<dbReference type="PANTHER" id="PTHR34384">
    <property type="entry name" value="L-2,3-DIAMINOPROPANOATE--CITRATE LIGASE"/>
    <property type="match status" value="1"/>
</dbReference>